<keyword evidence="3" id="KW-1003">Cell membrane</keyword>
<evidence type="ECO:0000256" key="5">
    <source>
        <dbReference type="ARBA" id="ARBA00022989"/>
    </source>
</evidence>
<keyword evidence="4 7" id="KW-0812">Transmembrane</keyword>
<dbReference type="EMBL" id="FR845719">
    <property type="protein sequence ID" value="CCA54743.1"/>
    <property type="molecule type" value="Genomic_DNA"/>
</dbReference>
<dbReference type="GO" id="GO:0005886">
    <property type="term" value="C:plasma membrane"/>
    <property type="evidence" value="ECO:0007669"/>
    <property type="project" value="UniProtKB-SubCell"/>
</dbReference>
<feature type="transmembrane region" description="Helical" evidence="7">
    <location>
        <begin position="27"/>
        <end position="45"/>
    </location>
</feature>
<comment type="subcellular location">
    <subcellularLocation>
        <location evidence="1">Cell membrane</location>
        <topology evidence="1">Multi-pass membrane protein</topology>
    </subcellularLocation>
</comment>
<dbReference type="PANTHER" id="PTHR33884:SF3">
    <property type="entry name" value="UPF0410 PROTEIN YMGE"/>
    <property type="match status" value="1"/>
</dbReference>
<organism evidence="8 9">
    <name type="scientific">Streptomyces venezuelae (strain ATCC 10712 / CBS 650.69 / DSM 40230 / JCM 4526 / NBRC 13096 / PD 04745)</name>
    <dbReference type="NCBI Taxonomy" id="953739"/>
    <lineage>
        <taxon>Bacteria</taxon>
        <taxon>Bacillati</taxon>
        <taxon>Actinomycetota</taxon>
        <taxon>Actinomycetes</taxon>
        <taxon>Kitasatosporales</taxon>
        <taxon>Streptomycetaceae</taxon>
        <taxon>Streptomyces</taxon>
    </lineage>
</organism>
<reference evidence="8 9" key="1">
    <citation type="journal article" date="2011" name="BMC Genomics">
        <title>Genome-wide analysis of the role of GlnR in Streptomyces venezuelae provides new insights into global nitrogen regulation in actinomycetes.</title>
        <authorList>
            <person name="Pullan S.T."/>
            <person name="Bibb M.J."/>
            <person name="Merrick M."/>
        </authorList>
    </citation>
    <scope>NUCLEOTIDE SEQUENCE [LARGE SCALE GENOMIC DNA]</scope>
    <source>
        <strain evidence="8">ATCC 10712</strain>
    </source>
</reference>
<evidence type="ECO:0000256" key="7">
    <source>
        <dbReference type="SAM" id="Phobius"/>
    </source>
</evidence>
<dbReference type="eggNOG" id="COG2261">
    <property type="taxonomic scope" value="Bacteria"/>
</dbReference>
<dbReference type="Pfam" id="PF04226">
    <property type="entry name" value="Transgly_assoc"/>
    <property type="match status" value="1"/>
</dbReference>
<evidence type="ECO:0000313" key="9">
    <source>
        <dbReference type="Proteomes" id="UP000006854"/>
    </source>
</evidence>
<evidence type="ECO:0000256" key="6">
    <source>
        <dbReference type="ARBA" id="ARBA00023136"/>
    </source>
</evidence>
<dbReference type="AlphaFoldDB" id="F2RFG3"/>
<evidence type="ECO:0000256" key="4">
    <source>
        <dbReference type="ARBA" id="ARBA00022692"/>
    </source>
</evidence>
<proteinExistence type="inferred from homology"/>
<evidence type="ECO:0000256" key="2">
    <source>
        <dbReference type="ARBA" id="ARBA00011006"/>
    </source>
</evidence>
<keyword evidence="9" id="KW-1185">Reference proteome</keyword>
<feature type="transmembrane region" description="Helical" evidence="7">
    <location>
        <begin position="88"/>
        <end position="106"/>
    </location>
</feature>
<dbReference type="PANTHER" id="PTHR33884">
    <property type="entry name" value="UPF0410 PROTEIN YMGE"/>
    <property type="match status" value="1"/>
</dbReference>
<dbReference type="PATRIC" id="fig|953739.5.peg.3566"/>
<evidence type="ECO:0000313" key="8">
    <source>
        <dbReference type="EMBL" id="CCA54743.1"/>
    </source>
</evidence>
<evidence type="ECO:0000256" key="3">
    <source>
        <dbReference type="ARBA" id="ARBA00022475"/>
    </source>
</evidence>
<sequence>MELSDMRRMADGPRLGAVAYKEATMSWLWAIIVGFVLGLIAKAILPGKQQIPLWLTTVFGILGSVLGNAVATWIGVNDTKGIDWTRHLLQLIGAVAVVGVGDMLWASMKGNRRRA</sequence>
<dbReference type="InterPro" id="IPR007341">
    <property type="entry name" value="Transgly_assoc"/>
</dbReference>
<comment type="similarity">
    <text evidence="2">Belongs to the UPF0410 family.</text>
</comment>
<dbReference type="HOGENOM" id="CLU_160040_1_0_11"/>
<dbReference type="STRING" id="953739.SVEN_1456"/>
<gene>
    <name evidence="8" type="ordered locus">SVEN_1456</name>
</gene>
<keyword evidence="5 7" id="KW-1133">Transmembrane helix</keyword>
<evidence type="ECO:0000256" key="1">
    <source>
        <dbReference type="ARBA" id="ARBA00004651"/>
    </source>
</evidence>
<feature type="transmembrane region" description="Helical" evidence="7">
    <location>
        <begin position="52"/>
        <end position="76"/>
    </location>
</feature>
<dbReference type="KEGG" id="sve:SVEN_1456"/>
<keyword evidence="6 7" id="KW-0472">Membrane</keyword>
<protein>
    <submittedName>
        <fullName evidence="8">Putative integral membrane protein</fullName>
    </submittedName>
</protein>
<accession>F2RFG3</accession>
<name>F2RFG3_STRVP</name>
<dbReference type="Proteomes" id="UP000006854">
    <property type="component" value="Chromosome"/>
</dbReference>